<dbReference type="Pfam" id="PF23936">
    <property type="entry name" value="HB_ELP1"/>
    <property type="match status" value="1"/>
</dbReference>
<dbReference type="PANTHER" id="PTHR12747:SF0">
    <property type="entry name" value="ELONGATOR COMPLEX PROTEIN 1"/>
    <property type="match status" value="1"/>
</dbReference>
<dbReference type="Pfam" id="PF23925">
    <property type="entry name" value="A-sol_ELP1"/>
    <property type="match status" value="1"/>
</dbReference>
<dbReference type="PANTHER" id="PTHR12747">
    <property type="entry name" value="ELONGATOR COMPLEX PROTEIN 1"/>
    <property type="match status" value="1"/>
</dbReference>
<dbReference type="EMBL" id="GEEE01021307">
    <property type="protein sequence ID" value="JAP41918.1"/>
    <property type="molecule type" value="Transcribed_RNA"/>
</dbReference>
<dbReference type="InterPro" id="IPR056167">
    <property type="entry name" value="A-sol_ELP1"/>
</dbReference>
<evidence type="ECO:0008006" key="7">
    <source>
        <dbReference type="Google" id="ProtNLM"/>
    </source>
</evidence>
<reference evidence="6" key="1">
    <citation type="submission" date="2016-01" db="EMBL/GenBank/DDBJ databases">
        <title>Reference transcriptome for the parasite Schistocephalus solidus: insights into the molecular evolution of parasitism.</title>
        <authorList>
            <person name="Hebert F.O."/>
            <person name="Grambauer S."/>
            <person name="Barber I."/>
            <person name="Landry C.R."/>
            <person name="Aubin-Horth N."/>
        </authorList>
    </citation>
    <scope>NUCLEOTIDE SEQUENCE</scope>
</reference>
<dbReference type="InterPro" id="IPR056169">
    <property type="entry name" value="HB_ELP1"/>
</dbReference>
<feature type="region of interest" description="Disordered" evidence="1">
    <location>
        <begin position="1321"/>
        <end position="1356"/>
    </location>
</feature>
<dbReference type="UniPathway" id="UPA00988"/>
<dbReference type="GO" id="GO:0002926">
    <property type="term" value="P:tRNA wobble base 5-methoxycarbonylmethyl-2-thiouridinylation"/>
    <property type="evidence" value="ECO:0007669"/>
    <property type="project" value="TreeGrafter"/>
</dbReference>
<proteinExistence type="predicted"/>
<name>A0A0X3NQI6_SCHSO</name>
<dbReference type="PIRSF" id="PIRSF017233">
    <property type="entry name" value="IKAP"/>
    <property type="match status" value="1"/>
</dbReference>
<evidence type="ECO:0000259" key="5">
    <source>
        <dbReference type="Pfam" id="PF23936"/>
    </source>
</evidence>
<evidence type="ECO:0000313" key="6">
    <source>
        <dbReference type="EMBL" id="JAP41918.1"/>
    </source>
</evidence>
<feature type="domain" description="ELP1 TPR" evidence="3">
    <location>
        <begin position="1067"/>
        <end position="1243"/>
    </location>
</feature>
<accession>A0A0X3NQI6</accession>
<evidence type="ECO:0000259" key="3">
    <source>
        <dbReference type="Pfam" id="PF23878"/>
    </source>
</evidence>
<evidence type="ECO:0000259" key="2">
    <source>
        <dbReference type="Pfam" id="PF04762"/>
    </source>
</evidence>
<feature type="compositionally biased region" description="Low complexity" evidence="1">
    <location>
        <begin position="1321"/>
        <end position="1345"/>
    </location>
</feature>
<gene>
    <name evidence="6" type="ORF">TR160174</name>
</gene>
<dbReference type="InterPro" id="IPR006849">
    <property type="entry name" value="Elp1"/>
</dbReference>
<dbReference type="InterPro" id="IPR056164">
    <property type="entry name" value="Beta-prop_ELP1_1st"/>
</dbReference>
<dbReference type="GO" id="GO:0033588">
    <property type="term" value="C:elongator holoenzyme complex"/>
    <property type="evidence" value="ECO:0007669"/>
    <property type="project" value="InterPro"/>
</dbReference>
<dbReference type="GO" id="GO:0000049">
    <property type="term" value="F:tRNA binding"/>
    <property type="evidence" value="ECO:0007669"/>
    <property type="project" value="TreeGrafter"/>
</dbReference>
<evidence type="ECO:0000259" key="4">
    <source>
        <dbReference type="Pfam" id="PF23925"/>
    </source>
</evidence>
<evidence type="ECO:0000256" key="1">
    <source>
        <dbReference type="SAM" id="MobiDB-lite"/>
    </source>
</evidence>
<organism evidence="6">
    <name type="scientific">Schistocephalus solidus</name>
    <name type="common">Tapeworm</name>
    <dbReference type="NCBI Taxonomy" id="70667"/>
    <lineage>
        <taxon>Eukaryota</taxon>
        <taxon>Metazoa</taxon>
        <taxon>Spiralia</taxon>
        <taxon>Lophotrochozoa</taxon>
        <taxon>Platyhelminthes</taxon>
        <taxon>Cestoda</taxon>
        <taxon>Eucestoda</taxon>
        <taxon>Diphyllobothriidea</taxon>
        <taxon>Diphyllobothriidae</taxon>
        <taxon>Schistocephalus</taxon>
    </lineage>
</organism>
<feature type="domain" description="ELP1 first N-terminal beta-propeller" evidence="2">
    <location>
        <begin position="51"/>
        <end position="325"/>
    </location>
</feature>
<feature type="domain" description="ELP1 three-helical bundle" evidence="5">
    <location>
        <begin position="1255"/>
        <end position="1423"/>
    </location>
</feature>
<dbReference type="InterPro" id="IPR056166">
    <property type="entry name" value="TPR_ELP1"/>
</dbReference>
<dbReference type="Pfam" id="PF04762">
    <property type="entry name" value="Beta-prop_ELP1_1st"/>
    <property type="match status" value="1"/>
</dbReference>
<dbReference type="Pfam" id="PF23878">
    <property type="entry name" value="TPR_ELP1"/>
    <property type="match status" value="1"/>
</dbReference>
<sequence length="1472" mass="164158">MRDLKCLSYSEHISCQTNCCDLQIDKFTGDIWIATSDRLHVCSTTGRLTQKSSLSGVKHIVYVNSPCVCLQFERSISLIHTPDQVLDDRKFEATIACAAFSPDLSVGVVLTDDYKISILSSSLEIMGEVDLQQTTTGSEHLVSVGWGSKETQFKGQKRRTEDIAEVQVNTSQLTSFSPEITWREDSRYFAVLWTDSQQSPARRRIRIFNQNGDLQSTSEETPGLETGLSWRPKVQLITTSRRRNQRGLDLVFFELNGLQHGELELLPAHRASHYRVQDIQFERTDYIMAVLLVPTGTDGRNLHPLVRLHTTSNYHWYVKAELPVFSLQSTYLDYPVPVVRMALGKGPDFGAFSIAIATSVLETTAVSRTEVRTWVFASTVDRSCVSSSTLTHTWSPSLVATIDADVVRLTDFTRSVVPPPMCATKLSFASPDQACIAVVCLPGPWATGASETGTHCNCLPLFVQMNESPVAQTVVSNERNPPMSVSAAAFWIEIERGWPSSERTVSLCEERITVEREQVAPEAAACPREAWLLTEDSLTYKDGDASPAWLTLSNRVLHSVWIDFSSLCFVNKTGRAVCMLTKLTGEVSPRFQVSCLATVQTSDSRHIIGLANGPGGKLAIQLEDGEVFTLLVHKEEATGRVLPFSHVSTNLLAEVPFACRLRLPFACDHFFIVQYTSFDPPVAMVGAGTGVHRNCTKHLLFGLQSSSHRLCAVPWPDTTASVVPVEEEEGRCVMQLCSSTALHSHFLLVTSLQDKLFCLPLSLPGSEFRSVISSIENRLRGVDMNPGHTPVSTSPANNAPRLLEGGARIITAETFGTKVVLQMPRGNLEVIHPPALVFDYLRPLYDSCQYATAIQVMRRHRVNFNLIYDYSPNKFLTNISNFVRQMESVDYITLLITDLREEDTAQTILSTSDSTLSPDALLASNVAKIRDCLPKKSLMEPRSSTKVNLVCDALLKAMLTIDSKRYLLPILTCYVKKQPSEVEKGLLLLKDLCANGDIQAWDRGLRHLQYFLTPINLFHIALGTYDLDLAEAMAARTQLDPKEYQPCLQELRSLMQVDEDKTHAEAYQHARIDLMLERYMRALENLRAAGPLRWEEFIELVKKQKLFSFALEFFPPDSPQFSAISRLWAKSLESTNDALSAGRIYLRACHFLSASRAFVSANACRLWMLTVDRARFAASQSSSSPFAAEENLTEEEIRRQAAKLAPSLLSLSRFQEAASVYADYLQDFAAAVNAAAQGGLWPESHQLALRITDTDLISTVIKKQALHLYSGLCDQFSSMAENFHTNFRRLAVVRAAIRAKLSENETGDNMFEDTESELLSETGSVVSGSSSCSRTTASSRASGRSQKSRRKSEKKKWSTKLGSRFEEVGLIHSLYKSIESMQQLVADVQSLTEELWFLGETEAAKNLARRANGILLDHRASISTIWCNEITGAEINGNAPESGLTQRRYQFHEQFLLFPPLMNVRKIDSEFF</sequence>
<feature type="domain" description="ELP1 alpha-solenoid" evidence="4">
    <location>
        <begin position="835"/>
        <end position="1051"/>
    </location>
</feature>
<feature type="compositionally biased region" description="Basic residues" evidence="1">
    <location>
        <begin position="1346"/>
        <end position="1356"/>
    </location>
</feature>
<dbReference type="GO" id="GO:0005829">
    <property type="term" value="C:cytosol"/>
    <property type="evidence" value="ECO:0007669"/>
    <property type="project" value="TreeGrafter"/>
</dbReference>
<protein>
    <recommendedName>
        <fullName evidence="7">Elongator complex protein 1</fullName>
    </recommendedName>
</protein>